<gene>
    <name evidence="2" type="ORF">AX660_06220</name>
</gene>
<name>A0A136A3D9_9ALTE</name>
<sequence>MLNSVKSSLAIAVVSVLLSGFAYADVNADLQNICTIVKADDKDELRKKMKKVESDHSLKLQDYYSGITCGGESLIRTAMLNNAVEAGTMMIKKMPKSQLTAPEADGKTLVDWTNEKGFSSSAIAAELNARI</sequence>
<dbReference type="OrthoDB" id="6197363at2"/>
<keyword evidence="3" id="KW-1185">Reference proteome</keyword>
<evidence type="ECO:0000313" key="2">
    <source>
        <dbReference type="EMBL" id="KXI29640.1"/>
    </source>
</evidence>
<evidence type="ECO:0008006" key="4">
    <source>
        <dbReference type="Google" id="ProtNLM"/>
    </source>
</evidence>
<dbReference type="RefSeq" id="WP_068372476.1">
    <property type="nucleotide sequence ID" value="NZ_LSNE01000003.1"/>
</dbReference>
<comment type="caution">
    <text evidence="2">The sequence shown here is derived from an EMBL/GenBank/DDBJ whole genome shotgun (WGS) entry which is preliminary data.</text>
</comment>
<dbReference type="AlphaFoldDB" id="A0A136A3D9"/>
<dbReference type="Proteomes" id="UP000070299">
    <property type="component" value="Unassembled WGS sequence"/>
</dbReference>
<keyword evidence="1" id="KW-0732">Signal</keyword>
<feature type="chain" id="PRO_5007469603" description="DUF3718 domain-containing protein" evidence="1">
    <location>
        <begin position="25"/>
        <end position="131"/>
    </location>
</feature>
<protein>
    <recommendedName>
        <fullName evidence="4">DUF3718 domain-containing protein</fullName>
    </recommendedName>
</protein>
<dbReference type="Pfam" id="PF12514">
    <property type="entry name" value="DUF3718"/>
    <property type="match status" value="1"/>
</dbReference>
<proteinExistence type="predicted"/>
<evidence type="ECO:0000256" key="1">
    <source>
        <dbReference type="SAM" id="SignalP"/>
    </source>
</evidence>
<reference evidence="3" key="1">
    <citation type="submission" date="2016-02" db="EMBL/GenBank/DDBJ databases">
        <authorList>
            <person name="Schultz-Johansen M."/>
            <person name="Glaring M.A."/>
            <person name="Bech P.K."/>
            <person name="Stougaard P."/>
        </authorList>
    </citation>
    <scope>NUCLEOTIDE SEQUENCE [LARGE SCALE GENOMIC DNA]</scope>
    <source>
        <strain evidence="3">S66</strain>
    </source>
</reference>
<organism evidence="2 3">
    <name type="scientific">Paraglaciecola hydrolytica</name>
    <dbReference type="NCBI Taxonomy" id="1799789"/>
    <lineage>
        <taxon>Bacteria</taxon>
        <taxon>Pseudomonadati</taxon>
        <taxon>Pseudomonadota</taxon>
        <taxon>Gammaproteobacteria</taxon>
        <taxon>Alteromonadales</taxon>
        <taxon>Alteromonadaceae</taxon>
        <taxon>Paraglaciecola</taxon>
    </lineage>
</organism>
<evidence type="ECO:0000313" key="3">
    <source>
        <dbReference type="Proteomes" id="UP000070299"/>
    </source>
</evidence>
<dbReference type="InterPro" id="IPR022193">
    <property type="entry name" value="DUF3718"/>
</dbReference>
<accession>A0A136A3D9</accession>
<feature type="signal peptide" evidence="1">
    <location>
        <begin position="1"/>
        <end position="24"/>
    </location>
</feature>
<dbReference type="EMBL" id="LSNE01000003">
    <property type="protein sequence ID" value="KXI29640.1"/>
    <property type="molecule type" value="Genomic_DNA"/>
</dbReference>